<gene>
    <name evidence="2" type="ORF">Ato02nite_005810</name>
</gene>
<comment type="caution">
    <text evidence="2">The sequence shown here is derived from an EMBL/GenBank/DDBJ whole genome shotgun (WGS) entry which is preliminary data.</text>
</comment>
<dbReference type="RefSeq" id="WP_213004771.1">
    <property type="nucleotide sequence ID" value="NZ_BOQN01000007.1"/>
</dbReference>
<accession>A0A919W364</accession>
<sequence>MSDFKKYTISRFDWERTIRRIVMPSDLRSTKLVALMLATYADADGSSIYPGTERLADVCQLGRSTVHNGLKWLRENWLIHRHEHGGNKGGRKLADVYQLCRPSDWEERFTLLAENGKDIDRSIPRPRRANNPNPLGTRRFDIDTDRQAMRQRLDSR</sequence>
<dbReference type="AlphaFoldDB" id="A0A919W364"/>
<reference evidence="2 3" key="1">
    <citation type="submission" date="2021-03" db="EMBL/GenBank/DDBJ databases">
        <title>Whole genome shotgun sequence of Actinoplanes toevensis NBRC 105298.</title>
        <authorList>
            <person name="Komaki H."/>
            <person name="Tamura T."/>
        </authorList>
    </citation>
    <scope>NUCLEOTIDE SEQUENCE [LARGE SCALE GENOMIC DNA]</scope>
    <source>
        <strain evidence="2 3">NBRC 105298</strain>
    </source>
</reference>
<proteinExistence type="predicted"/>
<protein>
    <recommendedName>
        <fullName evidence="4">Helix-turn-helix domain-containing protein</fullName>
    </recommendedName>
</protein>
<evidence type="ECO:0000256" key="1">
    <source>
        <dbReference type="SAM" id="MobiDB-lite"/>
    </source>
</evidence>
<evidence type="ECO:0000313" key="3">
    <source>
        <dbReference type="Proteomes" id="UP000677082"/>
    </source>
</evidence>
<feature type="region of interest" description="Disordered" evidence="1">
    <location>
        <begin position="120"/>
        <end position="156"/>
    </location>
</feature>
<dbReference type="Pfam" id="PF13730">
    <property type="entry name" value="HTH_36"/>
    <property type="match status" value="1"/>
</dbReference>
<evidence type="ECO:0000313" key="2">
    <source>
        <dbReference type="EMBL" id="GIM88788.1"/>
    </source>
</evidence>
<dbReference type="EMBL" id="BOQN01000007">
    <property type="protein sequence ID" value="GIM88788.1"/>
    <property type="molecule type" value="Genomic_DNA"/>
</dbReference>
<dbReference type="Proteomes" id="UP000677082">
    <property type="component" value="Unassembled WGS sequence"/>
</dbReference>
<organism evidence="2 3">
    <name type="scientific">Paractinoplanes toevensis</name>
    <dbReference type="NCBI Taxonomy" id="571911"/>
    <lineage>
        <taxon>Bacteria</taxon>
        <taxon>Bacillati</taxon>
        <taxon>Actinomycetota</taxon>
        <taxon>Actinomycetes</taxon>
        <taxon>Micromonosporales</taxon>
        <taxon>Micromonosporaceae</taxon>
        <taxon>Paractinoplanes</taxon>
    </lineage>
</organism>
<name>A0A919W364_9ACTN</name>
<evidence type="ECO:0008006" key="4">
    <source>
        <dbReference type="Google" id="ProtNLM"/>
    </source>
</evidence>
<feature type="compositionally biased region" description="Basic and acidic residues" evidence="1">
    <location>
        <begin position="138"/>
        <end position="156"/>
    </location>
</feature>
<keyword evidence="3" id="KW-1185">Reference proteome</keyword>